<reference evidence="1 2" key="1">
    <citation type="journal article" date="2015" name="Genome Biol. Evol.">
        <title>The genome of winter moth (Operophtera brumata) provides a genomic perspective on sexual dimorphism and phenology.</title>
        <authorList>
            <person name="Derks M.F."/>
            <person name="Smit S."/>
            <person name="Salis L."/>
            <person name="Schijlen E."/>
            <person name="Bossers A."/>
            <person name="Mateman C."/>
            <person name="Pijl A.S."/>
            <person name="de Ridder D."/>
            <person name="Groenen M.A."/>
            <person name="Visser M.E."/>
            <person name="Megens H.J."/>
        </authorList>
    </citation>
    <scope>NUCLEOTIDE SEQUENCE [LARGE SCALE GENOMIC DNA]</scope>
    <source>
        <strain evidence="1">WM2013NL</strain>
        <tissue evidence="1">Head and thorax</tissue>
    </source>
</reference>
<evidence type="ECO:0000313" key="1">
    <source>
        <dbReference type="EMBL" id="KOB55881.1"/>
    </source>
</evidence>
<dbReference type="EMBL" id="JTDY01011530">
    <property type="protein sequence ID" value="KOB55881.1"/>
    <property type="molecule type" value="Genomic_DNA"/>
</dbReference>
<accession>A0A0L7K486</accession>
<dbReference type="GO" id="GO:0005739">
    <property type="term" value="C:mitochondrion"/>
    <property type="evidence" value="ECO:0007669"/>
    <property type="project" value="InterPro"/>
</dbReference>
<comment type="caution">
    <text evidence="1">The sequence shown here is derived from an EMBL/GenBank/DDBJ whole genome shotgun (WGS) entry which is preliminary data.</text>
</comment>
<dbReference type="AlphaFoldDB" id="A0A0L7K486"/>
<keyword evidence="2" id="KW-1185">Reference proteome</keyword>
<evidence type="ECO:0000313" key="2">
    <source>
        <dbReference type="Proteomes" id="UP000037510"/>
    </source>
</evidence>
<gene>
    <name evidence="1" type="ORF">OBRU01_25864</name>
</gene>
<sequence>MAIFGITTRFLWIGVPMTGYFIGKFLDDQETLRMTSFRDKSCLYGGMVDGRQREARLQSGPHCVDALVAVASAFNICTDLHRLR</sequence>
<dbReference type="InterPro" id="IPR012575">
    <property type="entry name" value="NDUB1"/>
</dbReference>
<proteinExistence type="predicted"/>
<dbReference type="Proteomes" id="UP000037510">
    <property type="component" value="Unassembled WGS sequence"/>
</dbReference>
<dbReference type="Pfam" id="PF08040">
    <property type="entry name" value="NADH_oxidored"/>
    <property type="match status" value="1"/>
</dbReference>
<protein>
    <submittedName>
        <fullName evidence="1">Uncharacterized protein</fullName>
    </submittedName>
</protein>
<feature type="non-terminal residue" evidence="1">
    <location>
        <position position="84"/>
    </location>
</feature>
<name>A0A0L7K486_OPEBR</name>
<organism evidence="1 2">
    <name type="scientific">Operophtera brumata</name>
    <name type="common">Winter moth</name>
    <name type="synonym">Phalaena brumata</name>
    <dbReference type="NCBI Taxonomy" id="104452"/>
    <lineage>
        <taxon>Eukaryota</taxon>
        <taxon>Metazoa</taxon>
        <taxon>Ecdysozoa</taxon>
        <taxon>Arthropoda</taxon>
        <taxon>Hexapoda</taxon>
        <taxon>Insecta</taxon>
        <taxon>Pterygota</taxon>
        <taxon>Neoptera</taxon>
        <taxon>Endopterygota</taxon>
        <taxon>Lepidoptera</taxon>
        <taxon>Glossata</taxon>
        <taxon>Ditrysia</taxon>
        <taxon>Geometroidea</taxon>
        <taxon>Geometridae</taxon>
        <taxon>Larentiinae</taxon>
        <taxon>Operophtera</taxon>
    </lineage>
</organism>